<dbReference type="InterPro" id="IPR000292">
    <property type="entry name" value="For/NO2_transpt"/>
</dbReference>
<evidence type="ECO:0000256" key="2">
    <source>
        <dbReference type="ARBA" id="ARBA00022692"/>
    </source>
</evidence>
<keyword evidence="7" id="KW-1185">Reference proteome</keyword>
<organism evidence="6 7">
    <name type="scientific">Micromonospora echinaurantiaca</name>
    <dbReference type="NCBI Taxonomy" id="47857"/>
    <lineage>
        <taxon>Bacteria</taxon>
        <taxon>Bacillati</taxon>
        <taxon>Actinomycetota</taxon>
        <taxon>Actinomycetes</taxon>
        <taxon>Micromonosporales</taxon>
        <taxon>Micromonosporaceae</taxon>
        <taxon>Micromonospora</taxon>
    </lineage>
</organism>
<dbReference type="PANTHER" id="PTHR30520:SF2">
    <property type="entry name" value="INNER MEMBRANE PROTEIN YFDC"/>
    <property type="match status" value="1"/>
</dbReference>
<reference evidence="6 7" key="1">
    <citation type="submission" date="2016-06" db="EMBL/GenBank/DDBJ databases">
        <authorList>
            <person name="Kjaerup R.B."/>
            <person name="Dalgaard T.S."/>
            <person name="Juul-Madsen H.R."/>
        </authorList>
    </citation>
    <scope>NUCLEOTIDE SEQUENCE [LARGE SCALE GENOMIC DNA]</scope>
    <source>
        <strain evidence="6 7">DSM 43904</strain>
    </source>
</reference>
<dbReference type="GO" id="GO:0015499">
    <property type="term" value="F:formate transmembrane transporter activity"/>
    <property type="evidence" value="ECO:0007669"/>
    <property type="project" value="TreeGrafter"/>
</dbReference>
<feature type="transmembrane region" description="Helical" evidence="5">
    <location>
        <begin position="41"/>
        <end position="63"/>
    </location>
</feature>
<feature type="transmembrane region" description="Helical" evidence="5">
    <location>
        <begin position="187"/>
        <end position="218"/>
    </location>
</feature>
<keyword evidence="2 5" id="KW-0812">Transmembrane</keyword>
<protein>
    <submittedName>
        <fullName evidence="6">Formate/nitrite transporter FocA, FNT family</fullName>
    </submittedName>
</protein>
<dbReference type="PANTHER" id="PTHR30520">
    <property type="entry name" value="FORMATE TRANSPORTER-RELATED"/>
    <property type="match status" value="1"/>
</dbReference>
<proteinExistence type="predicted"/>
<sequence length="269" mass="28853">MPDERPNRFPEPARPEPEVEEAFGRLVAEGAVRLARPWPSLAVTGLLGGVDVGTGVLAYLLVARVTGEPLLAGAAFSIGFAALLLARSELFTENFLVPVTAVAARHGRPRALLRLWSVALAGNLAGGWLVAWLITRGYPELRDTAISTATHYARLGVNLRSFALAVLAGMVITLMTRMQYATESLGVRLVAALLFGALLAAGQLFHSVLDSIFMFAALTAGRAPFGYLDWLGALAWSVFGNIVGGVGLVAFLRMPRVAHRLARERARQR</sequence>
<dbReference type="AlphaFoldDB" id="A0A1C5HUU1"/>
<accession>A0A1C5HUU1</accession>
<dbReference type="Pfam" id="PF01226">
    <property type="entry name" value="Form_Nir_trans"/>
    <property type="match status" value="1"/>
</dbReference>
<keyword evidence="3 5" id="KW-1133">Transmembrane helix</keyword>
<dbReference type="Gene3D" id="1.20.1080.10">
    <property type="entry name" value="Glycerol uptake facilitator protein"/>
    <property type="match status" value="1"/>
</dbReference>
<comment type="subcellular location">
    <subcellularLocation>
        <location evidence="1">Membrane</location>
        <topology evidence="1">Multi-pass membrane protein</topology>
    </subcellularLocation>
</comment>
<gene>
    <name evidence="6" type="ORF">GA0070609_2280</name>
</gene>
<feature type="transmembrane region" description="Helical" evidence="5">
    <location>
        <begin position="115"/>
        <end position="135"/>
    </location>
</feature>
<evidence type="ECO:0000256" key="4">
    <source>
        <dbReference type="ARBA" id="ARBA00023136"/>
    </source>
</evidence>
<keyword evidence="4 5" id="KW-0472">Membrane</keyword>
<dbReference type="GO" id="GO:0005886">
    <property type="term" value="C:plasma membrane"/>
    <property type="evidence" value="ECO:0007669"/>
    <property type="project" value="TreeGrafter"/>
</dbReference>
<dbReference type="RefSeq" id="WP_088993768.1">
    <property type="nucleotide sequence ID" value="NZ_LT607750.1"/>
</dbReference>
<evidence type="ECO:0000256" key="3">
    <source>
        <dbReference type="ARBA" id="ARBA00022989"/>
    </source>
</evidence>
<name>A0A1C5HUU1_9ACTN</name>
<dbReference type="Proteomes" id="UP000198217">
    <property type="component" value="Chromosome I"/>
</dbReference>
<evidence type="ECO:0000256" key="5">
    <source>
        <dbReference type="SAM" id="Phobius"/>
    </source>
</evidence>
<dbReference type="EMBL" id="LT607750">
    <property type="protein sequence ID" value="SCG49780.1"/>
    <property type="molecule type" value="Genomic_DNA"/>
</dbReference>
<dbReference type="InterPro" id="IPR023271">
    <property type="entry name" value="Aquaporin-like"/>
</dbReference>
<feature type="transmembrane region" description="Helical" evidence="5">
    <location>
        <begin position="69"/>
        <end position="86"/>
    </location>
</feature>
<evidence type="ECO:0000256" key="1">
    <source>
        <dbReference type="ARBA" id="ARBA00004141"/>
    </source>
</evidence>
<evidence type="ECO:0000313" key="6">
    <source>
        <dbReference type="EMBL" id="SCG49780.1"/>
    </source>
</evidence>
<evidence type="ECO:0000313" key="7">
    <source>
        <dbReference type="Proteomes" id="UP000198217"/>
    </source>
</evidence>
<feature type="transmembrane region" description="Helical" evidence="5">
    <location>
        <begin position="230"/>
        <end position="252"/>
    </location>
</feature>